<organism evidence="4 5">
    <name type="scientific">Lentzea sokolovensis</name>
    <dbReference type="NCBI Taxonomy" id="3095429"/>
    <lineage>
        <taxon>Bacteria</taxon>
        <taxon>Bacillati</taxon>
        <taxon>Actinomycetota</taxon>
        <taxon>Actinomycetes</taxon>
        <taxon>Pseudonocardiales</taxon>
        <taxon>Pseudonocardiaceae</taxon>
        <taxon>Lentzea</taxon>
    </lineage>
</organism>
<dbReference type="Gene3D" id="3.30.750.24">
    <property type="entry name" value="STAS domain"/>
    <property type="match status" value="1"/>
</dbReference>
<evidence type="ECO:0000259" key="3">
    <source>
        <dbReference type="PROSITE" id="PS50801"/>
    </source>
</evidence>
<gene>
    <name evidence="4" type="ORF">SK854_05955</name>
</gene>
<reference evidence="4 5" key="2">
    <citation type="submission" date="2023-11" db="EMBL/GenBank/DDBJ databases">
        <authorList>
            <person name="Lara A.C."/>
            <person name="Chronakova A."/>
        </authorList>
    </citation>
    <scope>NUCLEOTIDE SEQUENCE [LARGE SCALE GENOMIC DNA]</scope>
    <source>
        <strain evidence="4 5">BCCO 10_0061</strain>
    </source>
</reference>
<accession>A0ABU4US61</accession>
<dbReference type="PANTHER" id="PTHR33495">
    <property type="entry name" value="ANTI-SIGMA FACTOR ANTAGONIST TM_1081-RELATED-RELATED"/>
    <property type="match status" value="1"/>
</dbReference>
<dbReference type="Pfam" id="PF01740">
    <property type="entry name" value="STAS"/>
    <property type="match status" value="1"/>
</dbReference>
<sequence>MSQQSGGSAAVLTAHTEVHDGIEVVVVAGEIDRMTDEPLGVALDVLGRGPAGLVIDLGAVTFFGSAGVNMLVTVLRAAKAGEVPFAVIAQKPTVLRPLAITGVDAVLPLHPDLAGALAALRSVPPQRRR</sequence>
<evidence type="ECO:0000313" key="5">
    <source>
        <dbReference type="Proteomes" id="UP001285352"/>
    </source>
</evidence>
<evidence type="ECO:0000256" key="1">
    <source>
        <dbReference type="ARBA" id="ARBA00009013"/>
    </source>
</evidence>
<dbReference type="SUPFAM" id="SSF52091">
    <property type="entry name" value="SpoIIaa-like"/>
    <property type="match status" value="1"/>
</dbReference>
<comment type="similarity">
    <text evidence="1 2">Belongs to the anti-sigma-factor antagonist family.</text>
</comment>
<reference evidence="4 5" key="1">
    <citation type="submission" date="2023-11" db="EMBL/GenBank/DDBJ databases">
        <title>Lentzea sokolovensis, sp. nov., Lentzea kristufkii, sp. nov., and Lentzea miocenensis, sp. nov., rare actinobacteria from Sokolov Coal Basin, Miocene lacustrine sediment, Czech Republic.</title>
        <authorList>
            <person name="Lara A."/>
            <person name="Kotroba L."/>
            <person name="Nouioui I."/>
            <person name="Neumann-Schaal M."/>
            <person name="Mast Y."/>
            <person name="Chronakova A."/>
        </authorList>
    </citation>
    <scope>NUCLEOTIDE SEQUENCE [LARGE SCALE GENOMIC DNA]</scope>
    <source>
        <strain evidence="4 5">BCCO 10_0061</strain>
    </source>
</reference>
<comment type="caution">
    <text evidence="4">The sequence shown here is derived from an EMBL/GenBank/DDBJ whole genome shotgun (WGS) entry which is preliminary data.</text>
</comment>
<dbReference type="Proteomes" id="UP001285352">
    <property type="component" value="Unassembled WGS sequence"/>
</dbReference>
<feature type="domain" description="STAS" evidence="3">
    <location>
        <begin position="12"/>
        <end position="120"/>
    </location>
</feature>
<proteinExistence type="inferred from homology"/>
<dbReference type="NCBIfam" id="TIGR00377">
    <property type="entry name" value="ant_ant_sig"/>
    <property type="match status" value="1"/>
</dbReference>
<dbReference type="InterPro" id="IPR002645">
    <property type="entry name" value="STAS_dom"/>
</dbReference>
<dbReference type="PANTHER" id="PTHR33495:SF2">
    <property type="entry name" value="ANTI-SIGMA FACTOR ANTAGONIST TM_1081-RELATED"/>
    <property type="match status" value="1"/>
</dbReference>
<dbReference type="PROSITE" id="PS50801">
    <property type="entry name" value="STAS"/>
    <property type="match status" value="1"/>
</dbReference>
<dbReference type="InterPro" id="IPR036513">
    <property type="entry name" value="STAS_dom_sf"/>
</dbReference>
<dbReference type="InterPro" id="IPR003658">
    <property type="entry name" value="Anti-sigma_ant"/>
</dbReference>
<dbReference type="RefSeq" id="WP_319973967.1">
    <property type="nucleotide sequence ID" value="NZ_JAXAVU010000004.1"/>
</dbReference>
<dbReference type="EMBL" id="JAXAVU010000004">
    <property type="protein sequence ID" value="MDX8141646.1"/>
    <property type="molecule type" value="Genomic_DNA"/>
</dbReference>
<evidence type="ECO:0000313" key="4">
    <source>
        <dbReference type="EMBL" id="MDX8141646.1"/>
    </source>
</evidence>
<evidence type="ECO:0000256" key="2">
    <source>
        <dbReference type="RuleBase" id="RU003749"/>
    </source>
</evidence>
<dbReference type="CDD" id="cd07043">
    <property type="entry name" value="STAS_anti-anti-sigma_factors"/>
    <property type="match status" value="1"/>
</dbReference>
<protein>
    <recommendedName>
        <fullName evidence="2">Anti-sigma factor antagonist</fullName>
    </recommendedName>
</protein>
<name>A0ABU4US61_9PSEU</name>
<keyword evidence="5" id="KW-1185">Reference proteome</keyword>